<protein>
    <submittedName>
        <fullName evidence="3">Heptaprenyl pyrophosphate synthase subunit A</fullName>
    </submittedName>
</protein>
<dbReference type="InterPro" id="IPR025341">
    <property type="entry name" value="DUF4247"/>
</dbReference>
<feature type="chain" id="PRO_5038806898" evidence="2">
    <location>
        <begin position="20"/>
        <end position="211"/>
    </location>
</feature>
<dbReference type="AlphaFoldDB" id="A0A0U9HA87"/>
<accession>A0A0U9HA87</accession>
<sequence>MYKKWLLLGMVIIMLGVLAACGPGGMEQDANVSAGDMPDEPSKSELAAAIESDTSNEIDDLVEEHFPLLDVVNGDTYEAEIFATQRFTKEELVSLFSSAIEPENVSEEKDNQQIMVYPNDFVTLKHSESDDNVILIEVASEEFVRNNYSPSFLQTYFTYRLLDSFLGNGWSNRRARSCQSGDCYGGYKSGSYGAPSRGSGTFRGGGPGSGK</sequence>
<feature type="compositionally biased region" description="Gly residues" evidence="1">
    <location>
        <begin position="201"/>
        <end position="211"/>
    </location>
</feature>
<evidence type="ECO:0000313" key="4">
    <source>
        <dbReference type="Proteomes" id="UP000052946"/>
    </source>
</evidence>
<dbReference type="Proteomes" id="UP000052946">
    <property type="component" value="Unassembled WGS sequence"/>
</dbReference>
<organism evidence="3 4">
    <name type="scientific">Oceanobacillus picturae</name>
    <dbReference type="NCBI Taxonomy" id="171693"/>
    <lineage>
        <taxon>Bacteria</taxon>
        <taxon>Bacillati</taxon>
        <taxon>Bacillota</taxon>
        <taxon>Bacilli</taxon>
        <taxon>Bacillales</taxon>
        <taxon>Bacillaceae</taxon>
        <taxon>Oceanobacillus</taxon>
    </lineage>
</organism>
<dbReference type="PROSITE" id="PS51257">
    <property type="entry name" value="PROKAR_LIPOPROTEIN"/>
    <property type="match status" value="1"/>
</dbReference>
<feature type="signal peptide" evidence="2">
    <location>
        <begin position="1"/>
        <end position="19"/>
    </location>
</feature>
<feature type="region of interest" description="Disordered" evidence="1">
    <location>
        <begin position="190"/>
        <end position="211"/>
    </location>
</feature>
<evidence type="ECO:0000256" key="1">
    <source>
        <dbReference type="SAM" id="MobiDB-lite"/>
    </source>
</evidence>
<keyword evidence="2" id="KW-0732">Signal</keyword>
<evidence type="ECO:0000256" key="2">
    <source>
        <dbReference type="SAM" id="SignalP"/>
    </source>
</evidence>
<comment type="caution">
    <text evidence="3">The sequence shown here is derived from an EMBL/GenBank/DDBJ whole genome shotgun (WGS) entry which is preliminary data.</text>
</comment>
<name>A0A0U9HA87_9BACI</name>
<proteinExistence type="predicted"/>
<gene>
    <name evidence="3" type="ORF">OPHB3_3391</name>
</gene>
<dbReference type="OrthoDB" id="2967172at2"/>
<dbReference type="RefSeq" id="WP_058951062.1">
    <property type="nucleotide sequence ID" value="NZ_BBXV01000045.1"/>
</dbReference>
<dbReference type="EMBL" id="BBXV01000045">
    <property type="protein sequence ID" value="GAQ19423.1"/>
    <property type="molecule type" value="Genomic_DNA"/>
</dbReference>
<evidence type="ECO:0000313" key="3">
    <source>
        <dbReference type="EMBL" id="GAQ19423.1"/>
    </source>
</evidence>
<reference evidence="4" key="1">
    <citation type="submission" date="2015-07" db="EMBL/GenBank/DDBJ databases">
        <title>Draft Genome Sequence of Oceanobacillus picturae Heshi-B3 that Was Isolated from Fermented Rice Bran with Aging Salted Mackerel, Which Was Named Heshiko as Traditional Fermented Seafood in Japan.</title>
        <authorList>
            <person name="Akuzawa S."/>
            <person name="Nakagawa J."/>
            <person name="Kanekatsu T."/>
            <person name="Kanesaki Y."/>
            <person name="Suzuki T."/>
        </authorList>
    </citation>
    <scope>NUCLEOTIDE SEQUENCE [LARGE SCALE GENOMIC DNA]</scope>
    <source>
        <strain evidence="4">Heshi-B3</strain>
    </source>
</reference>
<reference evidence="3 4" key="2">
    <citation type="journal article" date="2016" name="Genome Announc.">
        <title>Draft Genome Sequence of Oceanobacillus picturae Heshi-B3, Isolated from Fermented Rice Bran in a Traditional Japanese Seafood Dish.</title>
        <authorList>
            <person name="Akuzawa S."/>
            <person name="Nagaoka J."/>
            <person name="Kanekatsu M."/>
            <person name="Kanesaki Y."/>
            <person name="Suzuki T."/>
        </authorList>
    </citation>
    <scope>NUCLEOTIDE SEQUENCE [LARGE SCALE GENOMIC DNA]</scope>
    <source>
        <strain evidence="3 4">Heshi-B3</strain>
    </source>
</reference>
<dbReference type="Pfam" id="PF14042">
    <property type="entry name" value="DUF4247"/>
    <property type="match status" value="1"/>
</dbReference>